<accession>A0AAU8TQB3</accession>
<evidence type="ECO:0000313" key="2">
    <source>
        <dbReference type="Proteomes" id="UP000033099"/>
    </source>
</evidence>
<gene>
    <name evidence="1" type="ORF">VO64_4009</name>
</gene>
<protein>
    <submittedName>
        <fullName evidence="1">Uncharacterized protein</fullName>
    </submittedName>
</protein>
<organism evidence="1 2">
    <name type="scientific">Pseudomonas synxantha</name>
    <dbReference type="NCBI Taxonomy" id="47883"/>
    <lineage>
        <taxon>Bacteria</taxon>
        <taxon>Pseudomonadati</taxon>
        <taxon>Pseudomonadota</taxon>
        <taxon>Gammaproteobacteria</taxon>
        <taxon>Pseudomonadales</taxon>
        <taxon>Pseudomonadaceae</taxon>
        <taxon>Pseudomonas</taxon>
    </lineage>
</organism>
<proteinExistence type="predicted"/>
<dbReference type="EMBL" id="CP011117">
    <property type="protein sequence ID" value="AKA84555.1"/>
    <property type="molecule type" value="Genomic_DNA"/>
</dbReference>
<sequence>MFGERDFFVHAVAVFADDLLLIRHTSCSKRDTLRFWLLLGSMALE</sequence>
<dbReference type="Proteomes" id="UP000033099">
    <property type="component" value="Chromosome"/>
</dbReference>
<name>A0AAU8TQB3_9PSED</name>
<reference evidence="1 2" key="1">
    <citation type="journal article" date="2015" name="Genome Announc.">
        <title>Complete Genome Sequence of Biocontrol Strain Pseudomonas fluorescens LBUM223.</title>
        <authorList>
            <person name="Roquigny R."/>
            <person name="Arseneault T."/>
            <person name="Gadkar V.J."/>
            <person name="Novinscak A."/>
            <person name="Joly D.L."/>
            <person name="Filion M."/>
        </authorList>
    </citation>
    <scope>NUCLEOTIDE SEQUENCE [LARGE SCALE GENOMIC DNA]</scope>
    <source>
        <strain evidence="1 2">LBUM223</strain>
    </source>
</reference>
<evidence type="ECO:0000313" key="1">
    <source>
        <dbReference type="EMBL" id="AKA84555.1"/>
    </source>
</evidence>
<dbReference type="AlphaFoldDB" id="A0AAU8TQB3"/>
<dbReference type="KEGG" id="pfb:VO64_4009"/>